<proteinExistence type="predicted"/>
<dbReference type="EMBL" id="JACJSI010000520">
    <property type="protein sequence ID" value="MBD2536662.1"/>
    <property type="molecule type" value="Genomic_DNA"/>
</dbReference>
<comment type="caution">
    <text evidence="2">The sequence shown here is derived from an EMBL/GenBank/DDBJ whole genome shotgun (WGS) entry which is preliminary data.</text>
</comment>
<keyword evidence="1" id="KW-0812">Transmembrane</keyword>
<feature type="transmembrane region" description="Helical" evidence="1">
    <location>
        <begin position="79"/>
        <end position="104"/>
    </location>
</feature>
<evidence type="ECO:0000256" key="1">
    <source>
        <dbReference type="SAM" id="Phobius"/>
    </source>
</evidence>
<feature type="transmembrane region" description="Helical" evidence="1">
    <location>
        <begin position="125"/>
        <end position="145"/>
    </location>
</feature>
<name>A0ABR8E4I6_9NOSO</name>
<keyword evidence="1" id="KW-0472">Membrane</keyword>
<organism evidence="2 3">
    <name type="scientific">Nostoc flagelliforme FACHB-838</name>
    <dbReference type="NCBI Taxonomy" id="2692904"/>
    <lineage>
        <taxon>Bacteria</taxon>
        <taxon>Bacillati</taxon>
        <taxon>Cyanobacteriota</taxon>
        <taxon>Cyanophyceae</taxon>
        <taxon>Nostocales</taxon>
        <taxon>Nostocaceae</taxon>
        <taxon>Nostoc</taxon>
    </lineage>
</organism>
<gene>
    <name evidence="2" type="ORF">H6G97_48415</name>
</gene>
<dbReference type="InterPro" id="IPR018706">
    <property type="entry name" value="DUF2214_membrane"/>
</dbReference>
<evidence type="ECO:0000313" key="2">
    <source>
        <dbReference type="EMBL" id="MBD2536662.1"/>
    </source>
</evidence>
<feature type="transmembrane region" description="Helical" evidence="1">
    <location>
        <begin position="41"/>
        <end position="67"/>
    </location>
</feature>
<keyword evidence="3" id="KW-1185">Reference proteome</keyword>
<keyword evidence="1" id="KW-1133">Transmembrane helix</keyword>
<protein>
    <submittedName>
        <fullName evidence="2">DUF2214 family protein</fullName>
    </submittedName>
</protein>
<accession>A0ABR8E4I6</accession>
<dbReference type="Proteomes" id="UP000623440">
    <property type="component" value="Unassembled WGS sequence"/>
</dbReference>
<evidence type="ECO:0000313" key="3">
    <source>
        <dbReference type="Proteomes" id="UP000623440"/>
    </source>
</evidence>
<sequence length="151" mass="16865">MWGSAIVAYLHYLSFMLCFGALALEAFNLKKELSLNEAWKIVIADAVYGISATIVLVTGVLRVIYFGKGTDYYLSNPVFYAKVVVFIVVGLLSLYPTFSFIGWLKSLQQEQAPKLELLKLNRLIWLIRIELVGFTLIPLLAAIMARGIGTN</sequence>
<reference evidence="2 3" key="1">
    <citation type="journal article" date="2020" name="ISME J.">
        <title>Comparative genomics reveals insights into cyanobacterial evolution and habitat adaptation.</title>
        <authorList>
            <person name="Chen M.Y."/>
            <person name="Teng W.K."/>
            <person name="Zhao L."/>
            <person name="Hu C.X."/>
            <person name="Zhou Y.K."/>
            <person name="Han B.P."/>
            <person name="Song L.R."/>
            <person name="Shu W.S."/>
        </authorList>
    </citation>
    <scope>NUCLEOTIDE SEQUENCE [LARGE SCALE GENOMIC DNA]</scope>
    <source>
        <strain evidence="2 3">FACHB-838</strain>
    </source>
</reference>
<dbReference type="Pfam" id="PF09980">
    <property type="entry name" value="DUF2214"/>
    <property type="match status" value="1"/>
</dbReference>
<feature type="transmembrane region" description="Helical" evidence="1">
    <location>
        <begin position="6"/>
        <end position="29"/>
    </location>
</feature>